<feature type="compositionally biased region" description="Basic residues" evidence="1">
    <location>
        <begin position="151"/>
        <end position="164"/>
    </location>
</feature>
<sequence length="164" mass="17620">MVDSDPGVDEAEIILPIAWHDSSQEHPVAYSSSQNIVEKEWLNKTSTTIEDCTVGNDSCSASKLMLQGDIEAAPSICCSSSMGLQPVSSSKTCKSGFNLEGCIPTKTRSPATASRTRRLNYDKTARSWNGPPQLNNPAAAAGQEADAGRTQAKRPVGRPRRGRR</sequence>
<feature type="compositionally biased region" description="Polar residues" evidence="1">
    <location>
        <begin position="126"/>
        <end position="136"/>
    </location>
</feature>
<evidence type="ECO:0000313" key="2">
    <source>
        <dbReference type="EMBL" id="KAF8783824.1"/>
    </source>
</evidence>
<proteinExistence type="predicted"/>
<comment type="caution">
    <text evidence="2">The sequence shown here is derived from an EMBL/GenBank/DDBJ whole genome shotgun (WGS) entry which is preliminary data.</text>
</comment>
<dbReference type="AlphaFoldDB" id="A0A835KXE9"/>
<dbReference type="EMBL" id="JACEFO010000036">
    <property type="protein sequence ID" value="KAF8783824.1"/>
    <property type="molecule type" value="Genomic_DNA"/>
</dbReference>
<gene>
    <name evidence="2" type="ORF">HU200_000264</name>
</gene>
<keyword evidence="3" id="KW-1185">Reference proteome</keyword>
<evidence type="ECO:0000256" key="1">
    <source>
        <dbReference type="SAM" id="MobiDB-lite"/>
    </source>
</evidence>
<reference evidence="2" key="1">
    <citation type="submission" date="2020-07" db="EMBL/GenBank/DDBJ databases">
        <title>Genome sequence and genetic diversity analysis of an under-domesticated orphan crop, white fonio (Digitaria exilis).</title>
        <authorList>
            <person name="Bennetzen J.L."/>
            <person name="Chen S."/>
            <person name="Ma X."/>
            <person name="Wang X."/>
            <person name="Yssel A.E.J."/>
            <person name="Chaluvadi S.R."/>
            <person name="Johnson M."/>
            <person name="Gangashetty P."/>
            <person name="Hamidou F."/>
            <person name="Sanogo M.D."/>
            <person name="Zwaenepoel A."/>
            <person name="Wallace J."/>
            <person name="Van De Peer Y."/>
            <person name="Van Deynze A."/>
        </authorList>
    </citation>
    <scope>NUCLEOTIDE SEQUENCE</scope>
    <source>
        <tissue evidence="2">Leaves</tissue>
    </source>
</reference>
<protein>
    <submittedName>
        <fullName evidence="2">Uncharacterized protein</fullName>
    </submittedName>
</protein>
<name>A0A835KXE9_9POAL</name>
<feature type="region of interest" description="Disordered" evidence="1">
    <location>
        <begin position="106"/>
        <end position="164"/>
    </location>
</feature>
<dbReference type="OrthoDB" id="666185at2759"/>
<dbReference type="Proteomes" id="UP000636709">
    <property type="component" value="Unassembled WGS sequence"/>
</dbReference>
<evidence type="ECO:0000313" key="3">
    <source>
        <dbReference type="Proteomes" id="UP000636709"/>
    </source>
</evidence>
<accession>A0A835KXE9</accession>
<organism evidence="2 3">
    <name type="scientific">Digitaria exilis</name>
    <dbReference type="NCBI Taxonomy" id="1010633"/>
    <lineage>
        <taxon>Eukaryota</taxon>
        <taxon>Viridiplantae</taxon>
        <taxon>Streptophyta</taxon>
        <taxon>Embryophyta</taxon>
        <taxon>Tracheophyta</taxon>
        <taxon>Spermatophyta</taxon>
        <taxon>Magnoliopsida</taxon>
        <taxon>Liliopsida</taxon>
        <taxon>Poales</taxon>
        <taxon>Poaceae</taxon>
        <taxon>PACMAD clade</taxon>
        <taxon>Panicoideae</taxon>
        <taxon>Panicodae</taxon>
        <taxon>Paniceae</taxon>
        <taxon>Anthephorinae</taxon>
        <taxon>Digitaria</taxon>
    </lineage>
</organism>